<accession>A0AAQ3UIU6</accession>
<dbReference type="GO" id="GO:0015074">
    <property type="term" value="P:DNA integration"/>
    <property type="evidence" value="ECO:0007669"/>
    <property type="project" value="InterPro"/>
</dbReference>
<dbReference type="InterPro" id="IPR036397">
    <property type="entry name" value="RNaseH_sf"/>
</dbReference>
<dbReference type="GO" id="GO:0003824">
    <property type="term" value="F:catalytic activity"/>
    <property type="evidence" value="ECO:0007669"/>
    <property type="project" value="UniProtKB-KW"/>
</dbReference>
<dbReference type="Gene3D" id="1.10.340.70">
    <property type="match status" value="1"/>
</dbReference>
<dbReference type="InterPro" id="IPR041577">
    <property type="entry name" value="RT_RNaseH_2"/>
</dbReference>
<dbReference type="EMBL" id="CP144753">
    <property type="protein sequence ID" value="WVZ93030.1"/>
    <property type="molecule type" value="Genomic_DNA"/>
</dbReference>
<dbReference type="SUPFAM" id="SSF56672">
    <property type="entry name" value="DNA/RNA polymerases"/>
    <property type="match status" value="1"/>
</dbReference>
<gene>
    <name evidence="3" type="ORF">U9M48_039053</name>
</gene>
<dbReference type="PROSITE" id="PS50994">
    <property type="entry name" value="INTEGRASE"/>
    <property type="match status" value="1"/>
</dbReference>
<proteinExistence type="predicted"/>
<dbReference type="InterPro" id="IPR001584">
    <property type="entry name" value="Integrase_cat-core"/>
</dbReference>
<sequence length="774" mass="86495">MALLDFGSTHNFIHDEAARAARLPIQPRPGMRVTVANGDHVAAGVMCHQGGVRVFDIDLYALPLGCFDKILGVHTLGPILWDFAKHIMCLVRDGQQVTWTGLNTTPAAPMACVMDGHPDPHMAALLEEFAILFEAPQGLPPARHLSHRIRLEPGVGAVAKDELERHCDEMLCLGVIRPSSSAFFSPALLIKKDGAWRFCVDYRALNTKTIKDEFPIPVVEELLDKLRGAMFFTKLDMRFGYHQTAFRTHQGLFKFLLMSFGLTNAPTTFQALMNDVLMPFPRRFMLVFFDDILIYSSSWSEHLRHVRLVLQTLQAHQLRLKGSKCEFGLSEVAYQGHVISNDESPGRPRLALTGFYPRVAWLLGALAVPLTALFKRDGFTWSEAAASGFEALQRAITTAPVLQLPDFDRDFVVECDASGPGFGAVLHQGTGVMAFFSKPIAPRHAKLAAYERELIGLVLAVRHWRPYLWGRRFIFALPFRSSPSHNSPTSVGQQVLSFDFTVEYKAGSANVVANALSRRDELSAQNMAISSPHFSLFDDLCRETEDPGELQSLWDAVARGEKSAPWTVSDGLVLFGGRLFIPAFSPLLQEVLRMAHGMGHEGVQKTLHRLRADFHIVNDKRTVQEFVRACETCQRNKIEHLQPAGLLQPLEVPLAVWTDIAMDFIEALRRVHGKTVILTVVDRFSKYAHFILLSHPYTAALVARAFFNDIVRLHGIPASIVCDRDPVFTSAFWKELFHLVGAKLNLTSAFHPPVRRAVGGHEPHHRHVSPLPHR</sequence>
<dbReference type="InterPro" id="IPR050951">
    <property type="entry name" value="Retrovirus_Pol_polyprotein"/>
</dbReference>
<dbReference type="Pfam" id="PF17921">
    <property type="entry name" value="Integrase_H2C2"/>
    <property type="match status" value="1"/>
</dbReference>
<dbReference type="InterPro" id="IPR041588">
    <property type="entry name" value="Integrase_H2C2"/>
</dbReference>
<dbReference type="PANTHER" id="PTHR37984:SF5">
    <property type="entry name" value="PROTEIN NYNRIN-LIKE"/>
    <property type="match status" value="1"/>
</dbReference>
<name>A0AAQ3UIU6_PASNO</name>
<protein>
    <recommendedName>
        <fullName evidence="2">Integrase catalytic domain-containing protein</fullName>
    </recommendedName>
</protein>
<keyword evidence="1" id="KW-0511">Multifunctional enzyme</keyword>
<dbReference type="Pfam" id="PF00078">
    <property type="entry name" value="RVT_1"/>
    <property type="match status" value="1"/>
</dbReference>
<dbReference type="Gene3D" id="3.10.10.10">
    <property type="entry name" value="HIV Type 1 Reverse Transcriptase, subunit A, domain 1"/>
    <property type="match status" value="1"/>
</dbReference>
<evidence type="ECO:0000313" key="3">
    <source>
        <dbReference type="EMBL" id="WVZ93030.1"/>
    </source>
</evidence>
<dbReference type="GO" id="GO:0003676">
    <property type="term" value="F:nucleic acid binding"/>
    <property type="evidence" value="ECO:0007669"/>
    <property type="project" value="InterPro"/>
</dbReference>
<reference evidence="3 4" key="1">
    <citation type="submission" date="2024-02" db="EMBL/GenBank/DDBJ databases">
        <title>High-quality chromosome-scale genome assembly of Pensacola bahiagrass (Paspalum notatum Flugge var. saurae).</title>
        <authorList>
            <person name="Vega J.M."/>
            <person name="Podio M."/>
            <person name="Orjuela J."/>
            <person name="Siena L.A."/>
            <person name="Pessino S.C."/>
            <person name="Combes M.C."/>
            <person name="Mariac C."/>
            <person name="Albertini E."/>
            <person name="Pupilli F."/>
            <person name="Ortiz J.P.A."/>
            <person name="Leblanc O."/>
        </authorList>
    </citation>
    <scope>NUCLEOTIDE SEQUENCE [LARGE SCALE GENOMIC DNA]</scope>
    <source>
        <strain evidence="3">R1</strain>
        <tissue evidence="3">Leaf</tissue>
    </source>
</reference>
<dbReference type="Gene3D" id="3.30.420.10">
    <property type="entry name" value="Ribonuclease H-like superfamily/Ribonuclease H"/>
    <property type="match status" value="1"/>
</dbReference>
<dbReference type="AlphaFoldDB" id="A0AAQ3UIU6"/>
<dbReference type="FunFam" id="3.30.70.270:FF:000003">
    <property type="entry name" value="Transposon Ty3-G Gag-Pol polyprotein"/>
    <property type="match status" value="1"/>
</dbReference>
<dbReference type="InterPro" id="IPR043128">
    <property type="entry name" value="Rev_trsase/Diguanyl_cyclase"/>
</dbReference>
<evidence type="ECO:0000313" key="4">
    <source>
        <dbReference type="Proteomes" id="UP001341281"/>
    </source>
</evidence>
<evidence type="ECO:0000256" key="1">
    <source>
        <dbReference type="ARBA" id="ARBA00023268"/>
    </source>
</evidence>
<evidence type="ECO:0000259" key="2">
    <source>
        <dbReference type="PROSITE" id="PS50994"/>
    </source>
</evidence>
<dbReference type="Proteomes" id="UP001341281">
    <property type="component" value="Chromosome 09"/>
</dbReference>
<dbReference type="CDD" id="cd01647">
    <property type="entry name" value="RT_LTR"/>
    <property type="match status" value="1"/>
</dbReference>
<dbReference type="Pfam" id="PF17919">
    <property type="entry name" value="RT_RNaseH_2"/>
    <property type="match status" value="1"/>
</dbReference>
<feature type="domain" description="Integrase catalytic" evidence="2">
    <location>
        <begin position="649"/>
        <end position="758"/>
    </location>
</feature>
<dbReference type="SUPFAM" id="SSF53098">
    <property type="entry name" value="Ribonuclease H-like"/>
    <property type="match status" value="1"/>
</dbReference>
<dbReference type="CDD" id="cd00303">
    <property type="entry name" value="retropepsin_like"/>
    <property type="match status" value="1"/>
</dbReference>
<dbReference type="InterPro" id="IPR000477">
    <property type="entry name" value="RT_dom"/>
</dbReference>
<dbReference type="InterPro" id="IPR012337">
    <property type="entry name" value="RNaseH-like_sf"/>
</dbReference>
<dbReference type="Gene3D" id="3.30.70.270">
    <property type="match status" value="2"/>
</dbReference>
<dbReference type="PANTHER" id="PTHR37984">
    <property type="entry name" value="PROTEIN CBG26694"/>
    <property type="match status" value="1"/>
</dbReference>
<dbReference type="InterPro" id="IPR043502">
    <property type="entry name" value="DNA/RNA_pol_sf"/>
</dbReference>
<organism evidence="3 4">
    <name type="scientific">Paspalum notatum var. saurae</name>
    <dbReference type="NCBI Taxonomy" id="547442"/>
    <lineage>
        <taxon>Eukaryota</taxon>
        <taxon>Viridiplantae</taxon>
        <taxon>Streptophyta</taxon>
        <taxon>Embryophyta</taxon>
        <taxon>Tracheophyta</taxon>
        <taxon>Spermatophyta</taxon>
        <taxon>Magnoliopsida</taxon>
        <taxon>Liliopsida</taxon>
        <taxon>Poales</taxon>
        <taxon>Poaceae</taxon>
        <taxon>PACMAD clade</taxon>
        <taxon>Panicoideae</taxon>
        <taxon>Andropogonodae</taxon>
        <taxon>Paspaleae</taxon>
        <taxon>Paspalinae</taxon>
        <taxon>Paspalum</taxon>
    </lineage>
</organism>
<keyword evidence="4" id="KW-1185">Reference proteome</keyword>